<gene>
    <name evidence="5" type="ORF">MKJ03_10155</name>
</gene>
<evidence type="ECO:0000313" key="5">
    <source>
        <dbReference type="EMBL" id="MCJ8238693.1"/>
    </source>
</evidence>
<dbReference type="Gene3D" id="2.160.10.10">
    <property type="entry name" value="Hexapeptide repeat proteins"/>
    <property type="match status" value="1"/>
</dbReference>
<dbReference type="PANTHER" id="PTHR43300">
    <property type="entry name" value="ACETYLTRANSFERASE"/>
    <property type="match status" value="1"/>
</dbReference>
<comment type="similarity">
    <text evidence="1">Belongs to the transferase hexapeptide repeat family.</text>
</comment>
<evidence type="ECO:0000256" key="2">
    <source>
        <dbReference type="ARBA" id="ARBA00022679"/>
    </source>
</evidence>
<keyword evidence="4" id="KW-0012">Acyltransferase</keyword>
<dbReference type="InterPro" id="IPR001451">
    <property type="entry name" value="Hexapep"/>
</dbReference>
<keyword evidence="2" id="KW-0808">Transferase</keyword>
<geneLocation type="plasmid" evidence="5">
    <name>unnamed</name>
</geneLocation>
<reference evidence="5 6" key="1">
    <citation type="submission" date="2022-03" db="EMBL/GenBank/DDBJ databases">
        <title>Rhizobium SSM4.3 sp. nov., isolated from Sediment (Gouqi Island).</title>
        <authorList>
            <person name="Chen G."/>
        </authorList>
    </citation>
    <scope>NUCLEOTIDE SEQUENCE [LARGE SCALE GENOMIC DNA]</scope>
    <source>
        <strain evidence="5 6">SSM4.3</strain>
        <plasmid evidence="5">unnamed</plasmid>
    </source>
</reference>
<dbReference type="InterPro" id="IPR018357">
    <property type="entry name" value="Hexapep_transf_CS"/>
</dbReference>
<dbReference type="CDD" id="cd03358">
    <property type="entry name" value="LbH_WxcM_N_like"/>
    <property type="match status" value="1"/>
</dbReference>
<name>A0ABT0CZV2_9HYPH</name>
<evidence type="ECO:0000256" key="4">
    <source>
        <dbReference type="ARBA" id="ARBA00023315"/>
    </source>
</evidence>
<evidence type="ECO:0000256" key="1">
    <source>
        <dbReference type="ARBA" id="ARBA00007274"/>
    </source>
</evidence>
<proteinExistence type="inferred from homology"/>
<dbReference type="InterPro" id="IPR050179">
    <property type="entry name" value="Trans_hexapeptide_repeat"/>
</dbReference>
<dbReference type="PANTHER" id="PTHR43300:SF4">
    <property type="entry name" value="ACYL-[ACYL-CARRIER-PROTEIN]--UDP-N-ACETYLGLUCOSAMINE O-ACYLTRANSFERASE"/>
    <property type="match status" value="1"/>
</dbReference>
<evidence type="ECO:0000256" key="3">
    <source>
        <dbReference type="ARBA" id="ARBA00022737"/>
    </source>
</evidence>
<dbReference type="Pfam" id="PF00132">
    <property type="entry name" value="Hexapep"/>
    <property type="match status" value="3"/>
</dbReference>
<keyword evidence="5" id="KW-0614">Plasmid</keyword>
<keyword evidence="6" id="KW-1185">Reference proteome</keyword>
<dbReference type="EMBL" id="JALAYX010000002">
    <property type="protein sequence ID" value="MCJ8238693.1"/>
    <property type="molecule type" value="Genomic_DNA"/>
</dbReference>
<protein>
    <submittedName>
        <fullName evidence="5">N-acetyltransferase</fullName>
    </submittedName>
</protein>
<keyword evidence="3" id="KW-0677">Repeat</keyword>
<dbReference type="Proteomes" id="UP001522662">
    <property type="component" value="Unassembled WGS sequence"/>
</dbReference>
<comment type="caution">
    <text evidence="5">The sequence shown here is derived from an EMBL/GenBank/DDBJ whole genome shotgun (WGS) entry which is preliminary data.</text>
</comment>
<dbReference type="PROSITE" id="PS00101">
    <property type="entry name" value="HEXAPEP_TRANSFERASES"/>
    <property type="match status" value="1"/>
</dbReference>
<dbReference type="RefSeq" id="WP_245136491.1">
    <property type="nucleotide sequence ID" value="NZ_CP128477.1"/>
</dbReference>
<organism evidence="5 6">
    <name type="scientific">Peteryoungia algae</name>
    <dbReference type="NCBI Taxonomy" id="2919917"/>
    <lineage>
        <taxon>Bacteria</taxon>
        <taxon>Pseudomonadati</taxon>
        <taxon>Pseudomonadota</taxon>
        <taxon>Alphaproteobacteria</taxon>
        <taxon>Hyphomicrobiales</taxon>
        <taxon>Rhizobiaceae</taxon>
        <taxon>Peteryoungia</taxon>
    </lineage>
</organism>
<sequence length="166" mass="17790">MAQEIFVHPSSHVSELARIGKGTKIWINVQIRENVSIGEDCVISKDVYIDHAVRIGDRCKIQNSVSVYNGVEIGDDVFVGPNVAFTNDKVPRAFNADWKITPTRIANGASLGANSTIVCGIVVGEYAMVAAGSVVTRDVEPFTLVVGNPARPVAKIDKNGNRLAEG</sequence>
<evidence type="ECO:0000313" key="6">
    <source>
        <dbReference type="Proteomes" id="UP001522662"/>
    </source>
</evidence>
<accession>A0ABT0CZV2</accession>
<dbReference type="SUPFAM" id="SSF51161">
    <property type="entry name" value="Trimeric LpxA-like enzymes"/>
    <property type="match status" value="1"/>
</dbReference>
<dbReference type="InterPro" id="IPR011004">
    <property type="entry name" value="Trimer_LpxA-like_sf"/>
</dbReference>